<protein>
    <submittedName>
        <fullName evidence="4">3 beta-hydroxysteroid dehydrogenase/Delta 5--&gt;4-isomerase-like</fullName>
    </submittedName>
</protein>
<dbReference type="InterPro" id="IPR036291">
    <property type="entry name" value="NAD(P)-bd_dom_sf"/>
</dbReference>
<feature type="domain" description="3-beta hydroxysteroid dehydrogenase/isomerase" evidence="2">
    <location>
        <begin position="7"/>
        <end position="111"/>
    </location>
</feature>
<dbReference type="GeneID" id="106465241"/>
<reference evidence="4" key="1">
    <citation type="submission" date="2025-08" db="UniProtKB">
        <authorList>
            <consortium name="RefSeq"/>
        </authorList>
    </citation>
    <scope>IDENTIFICATION</scope>
    <source>
        <tissue evidence="4">Muscle</tissue>
    </source>
</reference>
<keyword evidence="1" id="KW-0472">Membrane</keyword>
<dbReference type="Proteomes" id="UP000694941">
    <property type="component" value="Unplaced"/>
</dbReference>
<evidence type="ECO:0000313" key="4">
    <source>
        <dbReference type="RefSeq" id="XP_022248821.1"/>
    </source>
</evidence>
<feature type="transmembrane region" description="Helical" evidence="1">
    <location>
        <begin position="113"/>
        <end position="133"/>
    </location>
</feature>
<accession>A0ABM1SYW5</accession>
<name>A0ABM1SYW5_LIMPO</name>
<organism evidence="3 4">
    <name type="scientific">Limulus polyphemus</name>
    <name type="common">Atlantic horseshoe crab</name>
    <dbReference type="NCBI Taxonomy" id="6850"/>
    <lineage>
        <taxon>Eukaryota</taxon>
        <taxon>Metazoa</taxon>
        <taxon>Ecdysozoa</taxon>
        <taxon>Arthropoda</taxon>
        <taxon>Chelicerata</taxon>
        <taxon>Merostomata</taxon>
        <taxon>Xiphosura</taxon>
        <taxon>Limulidae</taxon>
        <taxon>Limulus</taxon>
    </lineage>
</organism>
<dbReference type="InterPro" id="IPR002225">
    <property type="entry name" value="3Beta_OHSteriod_DH/Estase"/>
</dbReference>
<dbReference type="Pfam" id="PF01073">
    <property type="entry name" value="3Beta_HSD"/>
    <property type="match status" value="1"/>
</dbReference>
<evidence type="ECO:0000256" key="1">
    <source>
        <dbReference type="SAM" id="Phobius"/>
    </source>
</evidence>
<gene>
    <name evidence="4" type="primary">LOC106465241</name>
</gene>
<keyword evidence="1" id="KW-1133">Transmembrane helix</keyword>
<sequence>MYVPLDKGSLYTLALRPMVLYGEQDAYFVISALRAAKKRNGVLQRVHSVDERLQVMYVGNAAWAHIRAKDTLREDKTAAGEVYFLTDDTPIIDIYEIMRPWIEAHGFKLSDYVLPYVFVYVLLAIVCFFLRLVSPFYKPEGYVTSTEELDYLCSTYFFNRAKATLRLDYHPIYTPDEASERSLNYYANVEI</sequence>
<keyword evidence="3" id="KW-1185">Reference proteome</keyword>
<proteinExistence type="predicted"/>
<evidence type="ECO:0000259" key="2">
    <source>
        <dbReference type="Pfam" id="PF01073"/>
    </source>
</evidence>
<keyword evidence="1" id="KW-0812">Transmembrane</keyword>
<dbReference type="Gene3D" id="3.40.50.720">
    <property type="entry name" value="NAD(P)-binding Rossmann-like Domain"/>
    <property type="match status" value="1"/>
</dbReference>
<dbReference type="SUPFAM" id="SSF51735">
    <property type="entry name" value="NAD(P)-binding Rossmann-fold domains"/>
    <property type="match status" value="1"/>
</dbReference>
<dbReference type="RefSeq" id="XP_022248821.1">
    <property type="nucleotide sequence ID" value="XM_022393113.1"/>
</dbReference>
<evidence type="ECO:0000313" key="3">
    <source>
        <dbReference type="Proteomes" id="UP000694941"/>
    </source>
</evidence>